<dbReference type="PANTHER" id="PTHR43162">
    <property type="match status" value="1"/>
</dbReference>
<sequence>MYIILGATGHIGSVVAKTLLKQNEAVTVITRNQDKVHEWEQLGAKVAVVDVFQTDELRSVLQQAKRLFLLNPPAPPDTDTSKRELDSIRSILSALNDSGIEKVVAQSTYGAQPGDQIGDLGVLYEMEQHLSKIGIPATIIRGAYYMSNWDMSLVSVREEGKLYTFFPADFSLPMVAPEDLGHVAAQLLTSDSLTGIYHVEGPEQYSVADVATAFSVTLKRPVEVVTTPRSQWESVMMEVGFSKEAAQSFAGMTDVTLQKGPEIADSPIRGAITLQTYIRQLVVQQ</sequence>
<dbReference type="AlphaFoldDB" id="A0AAE3RBI7"/>
<dbReference type="Gene3D" id="3.40.50.720">
    <property type="entry name" value="NAD(P)-binding Rossmann-like Domain"/>
    <property type="match status" value="1"/>
</dbReference>
<dbReference type="EMBL" id="JASJOU010000031">
    <property type="protein sequence ID" value="MDJ1506900.1"/>
    <property type="molecule type" value="Genomic_DNA"/>
</dbReference>
<evidence type="ECO:0000259" key="1">
    <source>
        <dbReference type="Pfam" id="PF05368"/>
    </source>
</evidence>
<dbReference type="Proteomes" id="UP001232063">
    <property type="component" value="Unassembled WGS sequence"/>
</dbReference>
<dbReference type="Gene3D" id="3.90.25.10">
    <property type="entry name" value="UDP-galactose 4-epimerase, domain 1"/>
    <property type="match status" value="1"/>
</dbReference>
<dbReference type="InterPro" id="IPR008030">
    <property type="entry name" value="NmrA-like"/>
</dbReference>
<feature type="domain" description="NmrA-like" evidence="1">
    <location>
        <begin position="4"/>
        <end position="253"/>
    </location>
</feature>
<reference evidence="2" key="1">
    <citation type="submission" date="2023-05" db="EMBL/GenBank/DDBJ databases">
        <authorList>
            <person name="Zhang X."/>
        </authorList>
    </citation>
    <scope>NUCLEOTIDE SEQUENCE</scope>
    <source>
        <strain evidence="2">BD1B2-1</strain>
    </source>
</reference>
<name>A0AAE3RBI7_9BACT</name>
<comment type="caution">
    <text evidence="2">The sequence shown here is derived from an EMBL/GenBank/DDBJ whole genome shotgun (WGS) entry which is preliminary data.</text>
</comment>
<keyword evidence="3" id="KW-1185">Reference proteome</keyword>
<protein>
    <submittedName>
        <fullName evidence="2">NmrA family NAD(P)-binding protein</fullName>
    </submittedName>
</protein>
<dbReference type="PANTHER" id="PTHR43162:SF1">
    <property type="entry name" value="PRESTALK A DIFFERENTIATION PROTEIN A"/>
    <property type="match status" value="1"/>
</dbReference>
<evidence type="ECO:0000313" key="2">
    <source>
        <dbReference type="EMBL" id="MDJ1506900.1"/>
    </source>
</evidence>
<proteinExistence type="predicted"/>
<dbReference type="InterPro" id="IPR036291">
    <property type="entry name" value="NAD(P)-bd_dom_sf"/>
</dbReference>
<accession>A0AAE3RBI7</accession>
<dbReference type="Pfam" id="PF05368">
    <property type="entry name" value="NmrA"/>
    <property type="match status" value="1"/>
</dbReference>
<evidence type="ECO:0000313" key="3">
    <source>
        <dbReference type="Proteomes" id="UP001232063"/>
    </source>
</evidence>
<dbReference type="SUPFAM" id="SSF51735">
    <property type="entry name" value="NAD(P)-binding Rossmann-fold domains"/>
    <property type="match status" value="1"/>
</dbReference>
<organism evidence="2 3">
    <name type="scientific">Xanthocytophaga agilis</name>
    <dbReference type="NCBI Taxonomy" id="3048010"/>
    <lineage>
        <taxon>Bacteria</taxon>
        <taxon>Pseudomonadati</taxon>
        <taxon>Bacteroidota</taxon>
        <taxon>Cytophagia</taxon>
        <taxon>Cytophagales</taxon>
        <taxon>Rhodocytophagaceae</taxon>
        <taxon>Xanthocytophaga</taxon>
    </lineage>
</organism>
<gene>
    <name evidence="2" type="ORF">QNI22_40060</name>
</gene>
<dbReference type="InterPro" id="IPR051604">
    <property type="entry name" value="Ergot_Alk_Oxidoreductase"/>
</dbReference>
<dbReference type="RefSeq" id="WP_314520198.1">
    <property type="nucleotide sequence ID" value="NZ_JASJOU010000031.1"/>
</dbReference>